<evidence type="ECO:0000313" key="4">
    <source>
        <dbReference type="Proteomes" id="UP000075755"/>
    </source>
</evidence>
<organism evidence="3 4">
    <name type="scientific">Aminobacter aminovorans</name>
    <name type="common">Chelatobacter heintzii</name>
    <dbReference type="NCBI Taxonomy" id="83263"/>
    <lineage>
        <taxon>Bacteria</taxon>
        <taxon>Pseudomonadati</taxon>
        <taxon>Pseudomonadota</taxon>
        <taxon>Alphaproteobacteria</taxon>
        <taxon>Hyphomicrobiales</taxon>
        <taxon>Phyllobacteriaceae</taxon>
        <taxon>Aminobacter</taxon>
    </lineage>
</organism>
<gene>
    <name evidence="3" type="ORF">AA2016_5344</name>
</gene>
<name>A0AAC9FEG2_AMIAI</name>
<dbReference type="InterPro" id="IPR036249">
    <property type="entry name" value="Thioredoxin-like_sf"/>
</dbReference>
<dbReference type="Pfam" id="PF01903">
    <property type="entry name" value="CbiX"/>
    <property type="match status" value="1"/>
</dbReference>
<reference evidence="3 4" key="1">
    <citation type="submission" date="2016-03" db="EMBL/GenBank/DDBJ databases">
        <title>Complete genome of Aminobacter aminovorans KCTC 2477.</title>
        <authorList>
            <person name="Kim K.M."/>
        </authorList>
    </citation>
    <scope>NUCLEOTIDE SEQUENCE [LARGE SCALE GENOMIC DNA]</scope>
    <source>
        <strain evidence="3 4">KCTC 2477</strain>
    </source>
</reference>
<dbReference type="Gene3D" id="3.40.50.1400">
    <property type="match status" value="1"/>
</dbReference>
<evidence type="ECO:0000313" key="3">
    <source>
        <dbReference type="EMBL" id="AMS44250.1"/>
    </source>
</evidence>
<dbReference type="EMBL" id="CP015005">
    <property type="protein sequence ID" value="AMS44250.1"/>
    <property type="molecule type" value="Genomic_DNA"/>
</dbReference>
<dbReference type="AlphaFoldDB" id="A0AAC9FEG2"/>
<dbReference type="Proteomes" id="UP000075755">
    <property type="component" value="Chromosome"/>
</dbReference>
<dbReference type="Pfam" id="PF01257">
    <property type="entry name" value="2Fe-2S_thioredx"/>
    <property type="match status" value="1"/>
</dbReference>
<evidence type="ECO:0000256" key="2">
    <source>
        <dbReference type="ARBA" id="ARBA00023239"/>
    </source>
</evidence>
<dbReference type="CDD" id="cd02980">
    <property type="entry name" value="TRX_Fd_family"/>
    <property type="match status" value="1"/>
</dbReference>
<accession>A0AAC9FEG2</accession>
<dbReference type="SUPFAM" id="SSF52833">
    <property type="entry name" value="Thioredoxin-like"/>
    <property type="match status" value="1"/>
</dbReference>
<dbReference type="SUPFAM" id="SSF53800">
    <property type="entry name" value="Chelatase"/>
    <property type="match status" value="1"/>
</dbReference>
<dbReference type="GO" id="GO:0046872">
    <property type="term" value="F:metal ion binding"/>
    <property type="evidence" value="ECO:0007669"/>
    <property type="project" value="UniProtKB-KW"/>
</dbReference>
<evidence type="ECO:0000256" key="1">
    <source>
        <dbReference type="ARBA" id="ARBA00022723"/>
    </source>
</evidence>
<dbReference type="KEGG" id="aak:AA2016_5344"/>
<dbReference type="Gene3D" id="3.40.30.10">
    <property type="entry name" value="Glutaredoxin"/>
    <property type="match status" value="1"/>
</dbReference>
<protein>
    <submittedName>
        <fullName evidence="3">NADH:ubiquinone oxidoreductase 24 kD subunit</fullName>
    </submittedName>
</protein>
<keyword evidence="2" id="KW-0456">Lyase</keyword>
<keyword evidence="1" id="KW-0479">Metal-binding</keyword>
<proteinExistence type="predicted"/>
<dbReference type="InterPro" id="IPR002762">
    <property type="entry name" value="CbiX-like"/>
</dbReference>
<sequence length="287" mass="30871">MQAALSAIAFHQHALRQSRPQSGQGSIVLHNTEVETAQSQARRAIVLVARSAFAAAPYRQMQQLCDLAAALPGVDHTSFGFTEQGTPSLREALAALRQQDFSDILILPLMLPIEPSFNAWLTKSLRRWQAEDAAPWPTVRIAHGLAESPLLAALMADLVTGADATPPIPPLDRLAPEGSLVPAQKRRVLVCQGGPCNAAGADLIWGHLRNQQDRQKLRVTGDGTMSAKSTCLGPCNLAPVLQVFPEGTYYGGVTEAAVDRIVTEHLLGGAVVDDFAYHPTGRKQLLR</sequence>
<dbReference type="GO" id="GO:0016829">
    <property type="term" value="F:lyase activity"/>
    <property type="evidence" value="ECO:0007669"/>
    <property type="project" value="UniProtKB-KW"/>
</dbReference>